<dbReference type="InterPro" id="IPR050639">
    <property type="entry name" value="SSR_resolvase"/>
</dbReference>
<evidence type="ECO:0000313" key="4">
    <source>
        <dbReference type="EMBL" id="PRR69644.1"/>
    </source>
</evidence>
<dbReference type="Pfam" id="PF07508">
    <property type="entry name" value="Recombinase"/>
    <property type="match status" value="1"/>
</dbReference>
<keyword evidence="5" id="KW-1185">Reference proteome</keyword>
<dbReference type="GO" id="GO:0000150">
    <property type="term" value="F:DNA strand exchange activity"/>
    <property type="evidence" value="ECO:0007669"/>
    <property type="project" value="InterPro"/>
</dbReference>
<organism evidence="4 5">
    <name type="scientific">Neomoorella stamsii</name>
    <dbReference type="NCBI Taxonomy" id="1266720"/>
    <lineage>
        <taxon>Bacteria</taxon>
        <taxon>Bacillati</taxon>
        <taxon>Bacillota</taxon>
        <taxon>Clostridia</taxon>
        <taxon>Neomoorellales</taxon>
        <taxon>Neomoorellaceae</taxon>
        <taxon>Neomoorella</taxon>
    </lineage>
</organism>
<reference evidence="4 5" key="1">
    <citation type="submission" date="2018-03" db="EMBL/GenBank/DDBJ databases">
        <title>Genome sequence of Moorella stamsii DSM 26217.</title>
        <authorList>
            <person name="Poehlein A."/>
            <person name="Daniel R."/>
        </authorList>
    </citation>
    <scope>NUCLEOTIDE SEQUENCE [LARGE SCALE GENOMIC DNA]</scope>
    <source>
        <strain evidence="5">DSM 26217</strain>
    </source>
</reference>
<name>A0A9X7J0F9_9FIRM</name>
<dbReference type="InterPro" id="IPR006119">
    <property type="entry name" value="Resolv_N"/>
</dbReference>
<dbReference type="Proteomes" id="UP000239430">
    <property type="component" value="Unassembled WGS sequence"/>
</dbReference>
<evidence type="ECO:0000313" key="5">
    <source>
        <dbReference type="Proteomes" id="UP000239430"/>
    </source>
</evidence>
<comment type="caution">
    <text evidence="4">The sequence shown here is derived from an EMBL/GenBank/DDBJ whole genome shotgun (WGS) entry which is preliminary data.</text>
</comment>
<dbReference type="PROSITE" id="PS51736">
    <property type="entry name" value="RECOMBINASES_3"/>
    <property type="match status" value="1"/>
</dbReference>
<dbReference type="InterPro" id="IPR036162">
    <property type="entry name" value="Resolvase-like_N_sf"/>
</dbReference>
<feature type="coiled-coil region" evidence="1">
    <location>
        <begin position="371"/>
        <end position="398"/>
    </location>
</feature>
<dbReference type="GO" id="GO:0003677">
    <property type="term" value="F:DNA binding"/>
    <property type="evidence" value="ECO:0007669"/>
    <property type="project" value="InterPro"/>
</dbReference>
<dbReference type="EMBL" id="PVXL01000072">
    <property type="protein sequence ID" value="PRR69644.1"/>
    <property type="molecule type" value="Genomic_DNA"/>
</dbReference>
<dbReference type="Pfam" id="PF13408">
    <property type="entry name" value="Zn_ribbon_recom"/>
    <property type="match status" value="1"/>
</dbReference>
<dbReference type="Gene3D" id="3.40.50.1390">
    <property type="entry name" value="Resolvase, N-terminal catalytic domain"/>
    <property type="match status" value="1"/>
</dbReference>
<proteinExistence type="predicted"/>
<keyword evidence="1" id="KW-0175">Coiled coil</keyword>
<evidence type="ECO:0000259" key="2">
    <source>
        <dbReference type="PROSITE" id="PS51736"/>
    </source>
</evidence>
<dbReference type="CDD" id="cd00338">
    <property type="entry name" value="Ser_Recombinase"/>
    <property type="match status" value="1"/>
</dbReference>
<dbReference type="SUPFAM" id="SSF53041">
    <property type="entry name" value="Resolvase-like"/>
    <property type="match status" value="1"/>
</dbReference>
<feature type="domain" description="Recombinase" evidence="3">
    <location>
        <begin position="180"/>
        <end position="288"/>
    </location>
</feature>
<sequence length="515" mass="59936">MKYAYVNENEIKYSGGASINLMPDHKRACAYIRVSREKEDGVSPEQQKEKAELQARLMGADLLHIYEDLDISGRSDKRPAFRQMIEDVKAGKWDCVLVYKVDRFARNVKDFHHYMEILEQYNCSLISISQNFDTDSPTGRLLRNILVDFAQFESEMISERVRDNKIANAKRGRWNGGHAPYGYKAVDKQLVIDEKEAEAVRLAFRRRAEGYGVLAIAKELNMRGYKPRRGSAWGNYWSEHSVKYMLANRIYIGELNYAGETIKDAVPAIIDEALFNAAQKTKDIPNRTQASTHLLTGLLYCAHCGHYSFQIQYHGRRHVRRYVCQTKRRKSTTACPSKILDADSLEERIAQELFLLANESRLIEYAYRDLKESYQERVKNMSAERPKLLEELERVQRLMRELFSDYYDHRIITREQFTAKNQEYLAQEAALKSRLEDISHVEAQNATLDEDIRILKEELSHLAAGWTHLAPVERRQALRNVVKRVTVYEDYIEIDLFHLKQKVVPATITRTTMTF</sequence>
<dbReference type="PANTHER" id="PTHR30461:SF23">
    <property type="entry name" value="DNA RECOMBINASE-RELATED"/>
    <property type="match status" value="1"/>
</dbReference>
<evidence type="ECO:0000259" key="3">
    <source>
        <dbReference type="PROSITE" id="PS51737"/>
    </source>
</evidence>
<gene>
    <name evidence="4" type="primary">hin</name>
    <name evidence="4" type="ORF">MOST_30660</name>
</gene>
<evidence type="ECO:0000256" key="1">
    <source>
        <dbReference type="SAM" id="Coils"/>
    </source>
</evidence>
<dbReference type="Gene3D" id="3.90.1750.20">
    <property type="entry name" value="Putative Large Serine Recombinase, Chain B, Domain 2"/>
    <property type="match status" value="1"/>
</dbReference>
<dbReference type="InterPro" id="IPR011109">
    <property type="entry name" value="DNA_bind_recombinase_dom"/>
</dbReference>
<dbReference type="InterPro" id="IPR038109">
    <property type="entry name" value="DNA_bind_recomb_sf"/>
</dbReference>
<protein>
    <submittedName>
        <fullName evidence="4">DNA-invertase hin</fullName>
    </submittedName>
</protein>
<feature type="domain" description="Resolvase/invertase-type recombinase catalytic" evidence="2">
    <location>
        <begin position="27"/>
        <end position="172"/>
    </location>
</feature>
<dbReference type="PANTHER" id="PTHR30461">
    <property type="entry name" value="DNA-INVERTASE FROM LAMBDOID PROPHAGE"/>
    <property type="match status" value="1"/>
</dbReference>
<dbReference type="Pfam" id="PF00239">
    <property type="entry name" value="Resolvase"/>
    <property type="match status" value="1"/>
</dbReference>
<dbReference type="AlphaFoldDB" id="A0A9X7J0F9"/>
<dbReference type="PROSITE" id="PS51737">
    <property type="entry name" value="RECOMBINASE_DNA_BIND"/>
    <property type="match status" value="1"/>
</dbReference>
<dbReference type="SMART" id="SM00857">
    <property type="entry name" value="Resolvase"/>
    <property type="match status" value="1"/>
</dbReference>
<dbReference type="RefSeq" id="WP_083476657.1">
    <property type="nucleotide sequence ID" value="NZ_PVXL01000072.1"/>
</dbReference>
<accession>A0A9X7J0F9</accession>
<dbReference type="InterPro" id="IPR025827">
    <property type="entry name" value="Zn_ribbon_recom_dom"/>
</dbReference>